<reference evidence="2" key="2">
    <citation type="submission" date="2021-04" db="EMBL/GenBank/DDBJ databases">
        <authorList>
            <person name="Gilroy R."/>
        </authorList>
    </citation>
    <scope>NUCLEOTIDE SEQUENCE</scope>
    <source>
        <strain evidence="2">ChiHejej3B27-3195</strain>
    </source>
</reference>
<evidence type="ECO:0000313" key="3">
    <source>
        <dbReference type="Proteomes" id="UP000824151"/>
    </source>
</evidence>
<dbReference type="Proteomes" id="UP000824151">
    <property type="component" value="Unassembled WGS sequence"/>
</dbReference>
<evidence type="ECO:0000313" key="2">
    <source>
        <dbReference type="EMBL" id="HIX01044.1"/>
    </source>
</evidence>
<dbReference type="AlphaFoldDB" id="A0A9D2A8V6"/>
<comment type="caution">
    <text evidence="2">The sequence shown here is derived from an EMBL/GenBank/DDBJ whole genome shotgun (WGS) entry which is preliminary data.</text>
</comment>
<gene>
    <name evidence="2" type="ORF">H9871_12985</name>
</gene>
<organism evidence="2 3">
    <name type="scientific">Candidatus Nesterenkonia stercoripullorum</name>
    <dbReference type="NCBI Taxonomy" id="2838701"/>
    <lineage>
        <taxon>Bacteria</taxon>
        <taxon>Bacillati</taxon>
        <taxon>Actinomycetota</taxon>
        <taxon>Actinomycetes</taxon>
        <taxon>Micrococcales</taxon>
        <taxon>Micrococcaceae</taxon>
        <taxon>Nesterenkonia</taxon>
    </lineage>
</organism>
<feature type="compositionally biased region" description="Basic and acidic residues" evidence="1">
    <location>
        <begin position="1"/>
        <end position="11"/>
    </location>
</feature>
<sequence length="68" mass="7726">SDRRERLHDLQEQCEDPAVPENTQTRAELEEALEESEADSDRLRRVMTDEISVSAVQAGTRTPARESD</sequence>
<accession>A0A9D2A8V6</accession>
<feature type="region of interest" description="Disordered" evidence="1">
    <location>
        <begin position="1"/>
        <end position="41"/>
    </location>
</feature>
<evidence type="ECO:0000256" key="1">
    <source>
        <dbReference type="SAM" id="MobiDB-lite"/>
    </source>
</evidence>
<dbReference type="EMBL" id="DXGD01000485">
    <property type="protein sequence ID" value="HIX01044.1"/>
    <property type="molecule type" value="Genomic_DNA"/>
</dbReference>
<reference evidence="2" key="1">
    <citation type="journal article" date="2021" name="PeerJ">
        <title>Extensive microbial diversity within the chicken gut microbiome revealed by metagenomics and culture.</title>
        <authorList>
            <person name="Gilroy R."/>
            <person name="Ravi A."/>
            <person name="Getino M."/>
            <person name="Pursley I."/>
            <person name="Horton D.L."/>
            <person name="Alikhan N.F."/>
            <person name="Baker D."/>
            <person name="Gharbi K."/>
            <person name="Hall N."/>
            <person name="Watson M."/>
            <person name="Adriaenssens E.M."/>
            <person name="Foster-Nyarko E."/>
            <person name="Jarju S."/>
            <person name="Secka A."/>
            <person name="Antonio M."/>
            <person name="Oren A."/>
            <person name="Chaudhuri R.R."/>
            <person name="La Ragione R."/>
            <person name="Hildebrand F."/>
            <person name="Pallen M.J."/>
        </authorList>
    </citation>
    <scope>NUCLEOTIDE SEQUENCE</scope>
    <source>
        <strain evidence="2">ChiHejej3B27-3195</strain>
    </source>
</reference>
<proteinExistence type="predicted"/>
<feature type="non-terminal residue" evidence="2">
    <location>
        <position position="1"/>
    </location>
</feature>
<protein>
    <submittedName>
        <fullName evidence="2">Uncharacterized protein</fullName>
    </submittedName>
</protein>
<name>A0A9D2A8V6_9MICC</name>